<gene>
    <name evidence="3" type="primary">ORF79801</name>
</gene>
<feature type="non-terminal residue" evidence="3">
    <location>
        <position position="1"/>
    </location>
</feature>
<feature type="chain" id="PRO_5002123942" evidence="2">
    <location>
        <begin position="21"/>
        <end position="117"/>
    </location>
</feature>
<protein>
    <submittedName>
        <fullName evidence="3">Uncharacterized protein</fullName>
    </submittedName>
</protein>
<organism evidence="3">
    <name type="scientific">Arion vulgaris</name>
    <dbReference type="NCBI Taxonomy" id="1028688"/>
    <lineage>
        <taxon>Eukaryota</taxon>
        <taxon>Metazoa</taxon>
        <taxon>Spiralia</taxon>
        <taxon>Lophotrochozoa</taxon>
        <taxon>Mollusca</taxon>
        <taxon>Gastropoda</taxon>
        <taxon>Heterobranchia</taxon>
        <taxon>Euthyneura</taxon>
        <taxon>Panpulmonata</taxon>
        <taxon>Eupulmonata</taxon>
        <taxon>Stylommatophora</taxon>
        <taxon>Helicina</taxon>
        <taxon>Arionoidea</taxon>
        <taxon>Arionidae</taxon>
        <taxon>Arion</taxon>
    </lineage>
</organism>
<feature type="signal peptide" evidence="2">
    <location>
        <begin position="1"/>
        <end position="20"/>
    </location>
</feature>
<feature type="non-terminal residue" evidence="3">
    <location>
        <position position="117"/>
    </location>
</feature>
<keyword evidence="2" id="KW-0732">Signal</keyword>
<evidence type="ECO:0000313" key="3">
    <source>
        <dbReference type="EMBL" id="CEK71782.1"/>
    </source>
</evidence>
<sequence length="117" mass="13388">FTMNLSPVFLFLFSIKQANHETLDTNRNSSTVPKVKVKVKSGSTMSQDRIPVDDERPLTIEDIKERRNHAHLLLQERLEDIENRRRNGIAKLYLPHCTRIISDTVSASKTSSSPFIP</sequence>
<name>A0A0B6ZTU2_9EUPU</name>
<reference evidence="3" key="1">
    <citation type="submission" date="2014-12" db="EMBL/GenBank/DDBJ databases">
        <title>Insight into the proteome of Arion vulgaris.</title>
        <authorList>
            <person name="Aradska J."/>
            <person name="Bulat T."/>
            <person name="Smidak R."/>
            <person name="Sarate P."/>
            <person name="Gangsoo J."/>
            <person name="Sialana F."/>
            <person name="Bilban M."/>
            <person name="Lubec G."/>
        </authorList>
    </citation>
    <scope>NUCLEOTIDE SEQUENCE</scope>
    <source>
        <tissue evidence="3">Skin</tissue>
    </source>
</reference>
<evidence type="ECO:0000256" key="1">
    <source>
        <dbReference type="SAM" id="MobiDB-lite"/>
    </source>
</evidence>
<feature type="region of interest" description="Disordered" evidence="1">
    <location>
        <begin position="24"/>
        <end position="50"/>
    </location>
</feature>
<dbReference type="EMBL" id="HACG01024917">
    <property type="protein sequence ID" value="CEK71782.1"/>
    <property type="molecule type" value="Transcribed_RNA"/>
</dbReference>
<evidence type="ECO:0000256" key="2">
    <source>
        <dbReference type="SAM" id="SignalP"/>
    </source>
</evidence>
<proteinExistence type="predicted"/>
<dbReference type="AlphaFoldDB" id="A0A0B6ZTU2"/>
<accession>A0A0B6ZTU2</accession>